<dbReference type="PROSITE" id="PS51113">
    <property type="entry name" value="ZF_BTK"/>
    <property type="match status" value="1"/>
</dbReference>
<sequence length="730" mass="81672">MALRSALSVRIVEGRDLPAKDITGSSDPYCIVKIDNEAIVRTATVWKTLSPFWGEEYEVHLQPTFHSVSIYVMDEDALSRDDVIGKVCITRAMLAEHPKGYSGWVSLSEVDPNEEVQGEIHLRVELLEGEGGRRLRCTVLEARDLAKKDRNGASDPFVRVRYNGKTQESTVVKKSCYPRWNESFEFELPEPAGEKLCVEVWDWDLVSKNDFLGKDGRVHLVTLLDETTTAECRQEVAVNLVKLFLGQGLVKEFLDLLFELELAKPCEPNTLFRSNSLASKSMESFLKVTGMQYLHAVLGPIITRVFEEKKYVELDPSKVEIKDVGCSGLHRVQTESEVMEQGRQHLQSYLRELLDTISKSAPTCPPVIRAAFRQLFQRVGERFPEHQHAKFVAVTSFLCLRFFSPAIMTPKLFHLRETHADARTSRTLLLLAKAIQMVGNMDPAAGRAKEAWLAPLQPALQHGATQMKAFITRLVGTEEEDGGKGRLRSPPAAVVKEGLLFVHKTRGKGPLLSCAAKKLHFCLTGEALSFAKSPGAERIGSIALANIRAAEKVEEKSFGSCHVMQVVYVDENGQQETAYLQCKCVNELNQWLSALRKVCGNNPQMLCAYHPGVFRGDKWTCCHQKDRTGLGCDRTRHGVTLQDWSDPLDPDAEAQRLFQHLHGLQQPLREKYWELVKMEDPQNSPQVCGEGAPVPPGLSQLFEVLQDLEGCHRLLSPSPPASPALLELQT</sequence>
<dbReference type="GO" id="GO:0071277">
    <property type="term" value="P:cellular response to calcium ion"/>
    <property type="evidence" value="ECO:0007669"/>
    <property type="project" value="InterPro"/>
</dbReference>
<dbReference type="InterPro" id="IPR008936">
    <property type="entry name" value="Rho_GTPase_activation_prot"/>
</dbReference>
<dbReference type="PROSITE" id="PS50018">
    <property type="entry name" value="RAS_GTPASE_ACTIV_2"/>
    <property type="match status" value="1"/>
</dbReference>
<organism evidence="10 11">
    <name type="scientific">Anser brachyrhynchus</name>
    <name type="common">Pink-footed goose</name>
    <dbReference type="NCBI Taxonomy" id="132585"/>
    <lineage>
        <taxon>Eukaryota</taxon>
        <taxon>Metazoa</taxon>
        <taxon>Chordata</taxon>
        <taxon>Craniata</taxon>
        <taxon>Vertebrata</taxon>
        <taxon>Euteleostomi</taxon>
        <taxon>Archelosauria</taxon>
        <taxon>Archosauria</taxon>
        <taxon>Dinosauria</taxon>
        <taxon>Saurischia</taxon>
        <taxon>Theropoda</taxon>
        <taxon>Coelurosauria</taxon>
        <taxon>Aves</taxon>
        <taxon>Neognathae</taxon>
        <taxon>Galloanserae</taxon>
        <taxon>Anseriformes</taxon>
        <taxon>Anatidae</taxon>
        <taxon>Anserinae</taxon>
        <taxon>Anser</taxon>
    </lineage>
</organism>
<dbReference type="GeneTree" id="ENSGT00940000160149"/>
<dbReference type="Gene3D" id="1.10.506.10">
    <property type="entry name" value="GTPase Activation - p120gap, domain 1"/>
    <property type="match status" value="1"/>
</dbReference>
<dbReference type="InterPro" id="IPR001936">
    <property type="entry name" value="RasGAP_dom"/>
</dbReference>
<dbReference type="InterPro" id="IPR001562">
    <property type="entry name" value="Znf_Btk_motif"/>
</dbReference>
<dbReference type="GO" id="GO:0005543">
    <property type="term" value="F:phospholipid binding"/>
    <property type="evidence" value="ECO:0007669"/>
    <property type="project" value="InterPro"/>
</dbReference>
<proteinExistence type="predicted"/>
<dbReference type="SMART" id="SM00323">
    <property type="entry name" value="RasGAP"/>
    <property type="match status" value="1"/>
</dbReference>
<protein>
    <recommendedName>
        <fullName evidence="12">RAS p21 protein activator 4</fullName>
    </recommendedName>
</protein>
<evidence type="ECO:0000256" key="5">
    <source>
        <dbReference type="ARBA" id="ARBA00022833"/>
    </source>
</evidence>
<accession>A0A8B9BAM1</accession>
<keyword evidence="2" id="KW-0479">Metal-binding</keyword>
<dbReference type="InterPro" id="IPR023152">
    <property type="entry name" value="RasGAP_CS"/>
</dbReference>
<dbReference type="Gene3D" id="2.60.40.150">
    <property type="entry name" value="C2 domain"/>
    <property type="match status" value="2"/>
</dbReference>
<feature type="domain" description="PH" evidence="7">
    <location>
        <begin position="493"/>
        <end position="600"/>
    </location>
</feature>
<dbReference type="FunFam" id="2.30.29.30:FF:000283">
    <property type="entry name" value="Ras GTPase-activating protein 4 isoform 1"/>
    <property type="match status" value="1"/>
</dbReference>
<name>A0A8B9BAM1_9AVES</name>
<keyword evidence="3" id="KW-0677">Repeat</keyword>
<evidence type="ECO:0000313" key="11">
    <source>
        <dbReference type="Proteomes" id="UP000694426"/>
    </source>
</evidence>
<feature type="domain" description="C2" evidence="8">
    <location>
        <begin position="1"/>
        <end position="105"/>
    </location>
</feature>
<dbReference type="GO" id="GO:0046580">
    <property type="term" value="P:negative regulation of Ras protein signal transduction"/>
    <property type="evidence" value="ECO:0007669"/>
    <property type="project" value="InterPro"/>
</dbReference>
<evidence type="ECO:0000259" key="8">
    <source>
        <dbReference type="PROSITE" id="PS50004"/>
    </source>
</evidence>
<evidence type="ECO:0000256" key="3">
    <source>
        <dbReference type="ARBA" id="ARBA00022737"/>
    </source>
</evidence>
<dbReference type="SMART" id="SM00233">
    <property type="entry name" value="PH"/>
    <property type="match status" value="1"/>
</dbReference>
<evidence type="ECO:0000259" key="7">
    <source>
        <dbReference type="PROSITE" id="PS50003"/>
    </source>
</evidence>
<dbReference type="Pfam" id="PF00616">
    <property type="entry name" value="RasGAP"/>
    <property type="match status" value="1"/>
</dbReference>
<dbReference type="AlphaFoldDB" id="A0A8B9BAM1"/>
<evidence type="ECO:0000259" key="9">
    <source>
        <dbReference type="PROSITE" id="PS50018"/>
    </source>
</evidence>
<dbReference type="PANTHER" id="PTHR10194:SF4">
    <property type="entry name" value="RAS GTPASE-ACTIVATING PROTEIN 4-RELATED"/>
    <property type="match status" value="1"/>
</dbReference>
<dbReference type="Proteomes" id="UP000694426">
    <property type="component" value="Unplaced"/>
</dbReference>
<evidence type="ECO:0000256" key="4">
    <source>
        <dbReference type="ARBA" id="ARBA00022771"/>
    </source>
</evidence>
<evidence type="ECO:0000256" key="2">
    <source>
        <dbReference type="ARBA" id="ARBA00022723"/>
    </source>
</evidence>
<evidence type="ECO:0000313" key="10">
    <source>
        <dbReference type="Ensembl" id="ENSABRP00000001340.1"/>
    </source>
</evidence>
<dbReference type="CDD" id="cd13372">
    <property type="entry name" value="PH_CAPRI"/>
    <property type="match status" value="1"/>
</dbReference>
<dbReference type="PROSITE" id="PS50004">
    <property type="entry name" value="C2"/>
    <property type="match status" value="2"/>
</dbReference>
<evidence type="ECO:0000256" key="6">
    <source>
        <dbReference type="PROSITE-ProRule" id="PRU00432"/>
    </source>
</evidence>
<keyword evidence="1" id="KW-0343">GTPase activation</keyword>
<dbReference type="PANTHER" id="PTHR10194">
    <property type="entry name" value="RAS GTPASE-ACTIVATING PROTEINS"/>
    <property type="match status" value="1"/>
</dbReference>
<dbReference type="InterPro" id="IPR035892">
    <property type="entry name" value="C2_domain_sf"/>
</dbReference>
<dbReference type="Pfam" id="PF00169">
    <property type="entry name" value="PH"/>
    <property type="match status" value="1"/>
</dbReference>
<dbReference type="GO" id="GO:0035556">
    <property type="term" value="P:intracellular signal transduction"/>
    <property type="evidence" value="ECO:0007669"/>
    <property type="project" value="InterPro"/>
</dbReference>
<dbReference type="PRINTS" id="PR00360">
    <property type="entry name" value="C2DOMAIN"/>
</dbReference>
<keyword evidence="4 6" id="KW-0863">Zinc-finger</keyword>
<dbReference type="Pfam" id="PF00779">
    <property type="entry name" value="BTK"/>
    <property type="match status" value="1"/>
</dbReference>
<reference evidence="10" key="2">
    <citation type="submission" date="2025-09" db="UniProtKB">
        <authorList>
            <consortium name="Ensembl"/>
        </authorList>
    </citation>
    <scope>IDENTIFICATION</scope>
</reference>
<dbReference type="InterPro" id="IPR039360">
    <property type="entry name" value="Ras_GTPase"/>
</dbReference>
<dbReference type="SUPFAM" id="SSF49562">
    <property type="entry name" value="C2 domain (Calcium/lipid-binding domain, CaLB)"/>
    <property type="match status" value="2"/>
</dbReference>
<evidence type="ECO:0008006" key="12">
    <source>
        <dbReference type="Google" id="ProtNLM"/>
    </source>
</evidence>
<dbReference type="PROSITE" id="PS50003">
    <property type="entry name" value="PH_DOMAIN"/>
    <property type="match status" value="1"/>
</dbReference>
<dbReference type="InterPro" id="IPR001849">
    <property type="entry name" value="PH_domain"/>
</dbReference>
<dbReference type="SUPFAM" id="SSF48350">
    <property type="entry name" value="GTPase activation domain, GAP"/>
    <property type="match status" value="1"/>
</dbReference>
<dbReference type="InterPro" id="IPR037777">
    <property type="entry name" value="RASA4_PH"/>
</dbReference>
<dbReference type="InterPro" id="IPR000008">
    <property type="entry name" value="C2_dom"/>
</dbReference>
<dbReference type="SUPFAM" id="SSF50729">
    <property type="entry name" value="PH domain-like"/>
    <property type="match status" value="1"/>
</dbReference>
<dbReference type="PROSITE" id="PS00509">
    <property type="entry name" value="RAS_GTPASE_ACTIV_1"/>
    <property type="match status" value="1"/>
</dbReference>
<dbReference type="GO" id="GO:0005096">
    <property type="term" value="F:GTPase activator activity"/>
    <property type="evidence" value="ECO:0007669"/>
    <property type="project" value="UniProtKB-KW"/>
</dbReference>
<dbReference type="Pfam" id="PF00168">
    <property type="entry name" value="C2"/>
    <property type="match status" value="2"/>
</dbReference>
<dbReference type="Ensembl" id="ENSABRT00000001964.1">
    <property type="protein sequence ID" value="ENSABRP00000001340.1"/>
    <property type="gene ID" value="ENSABRG00000001359.1"/>
</dbReference>
<keyword evidence="5" id="KW-0862">Zinc</keyword>
<keyword evidence="11" id="KW-1185">Reference proteome</keyword>
<reference evidence="10" key="1">
    <citation type="submission" date="2025-08" db="UniProtKB">
        <authorList>
            <consortium name="Ensembl"/>
        </authorList>
    </citation>
    <scope>IDENTIFICATION</scope>
</reference>
<dbReference type="SMART" id="SM00239">
    <property type="entry name" value="C2"/>
    <property type="match status" value="2"/>
</dbReference>
<feature type="domain" description="C2" evidence="8">
    <location>
        <begin position="116"/>
        <end position="233"/>
    </location>
</feature>
<evidence type="ECO:0000256" key="1">
    <source>
        <dbReference type="ARBA" id="ARBA00022468"/>
    </source>
</evidence>
<dbReference type="Gene3D" id="2.30.29.30">
    <property type="entry name" value="Pleckstrin-homology domain (PH domain)/Phosphotyrosine-binding domain (PTB)"/>
    <property type="match status" value="1"/>
</dbReference>
<dbReference type="GO" id="GO:0008270">
    <property type="term" value="F:zinc ion binding"/>
    <property type="evidence" value="ECO:0007669"/>
    <property type="project" value="UniProtKB-KW"/>
</dbReference>
<dbReference type="InterPro" id="IPR011993">
    <property type="entry name" value="PH-like_dom_sf"/>
</dbReference>
<feature type="domain" description="Ras-GAP" evidence="9">
    <location>
        <begin position="232"/>
        <end position="440"/>
    </location>
</feature>